<evidence type="ECO:0000256" key="2">
    <source>
        <dbReference type="ARBA" id="ARBA00010973"/>
    </source>
</evidence>
<comment type="function">
    <text evidence="1">Is involved in generating a small heat-stable compound (Nod), an acylated oligomer of N-acetylglucosamine, that stimulates mitosis in various plant protoplasts.</text>
</comment>
<dbReference type="PANTHER" id="PTHR43123:SF4">
    <property type="entry name" value="POLYSACCHARIDE DEACETYLASE"/>
    <property type="match status" value="1"/>
</dbReference>
<protein>
    <recommendedName>
        <fullName evidence="3">Chitooligosaccharide deacetylase</fullName>
    </recommendedName>
    <alternativeName>
        <fullName evidence="4">Nodulation protein B</fullName>
    </alternativeName>
</protein>
<dbReference type="SUPFAM" id="SSF88713">
    <property type="entry name" value="Glycoside hydrolase/deacetylase"/>
    <property type="match status" value="1"/>
</dbReference>
<dbReference type="Pfam" id="PF01522">
    <property type="entry name" value="Polysacc_deac_1"/>
    <property type="match status" value="1"/>
</dbReference>
<dbReference type="AlphaFoldDB" id="A0A4R3LM54"/>
<evidence type="ECO:0000313" key="6">
    <source>
        <dbReference type="EMBL" id="TCT01071.1"/>
    </source>
</evidence>
<dbReference type="PANTHER" id="PTHR43123">
    <property type="entry name" value="POLYSACCHARIDE DEACETYLASE-RELATED"/>
    <property type="match status" value="1"/>
</dbReference>
<proteinExistence type="inferred from homology"/>
<dbReference type="GO" id="GO:0016810">
    <property type="term" value="F:hydrolase activity, acting on carbon-nitrogen (but not peptide) bonds"/>
    <property type="evidence" value="ECO:0007669"/>
    <property type="project" value="InterPro"/>
</dbReference>
<keyword evidence="7" id="KW-1185">Reference proteome</keyword>
<reference evidence="6 7" key="1">
    <citation type="submission" date="2019-03" db="EMBL/GenBank/DDBJ databases">
        <title>Genomic Encyclopedia of Type Strains, Phase IV (KMG-IV): sequencing the most valuable type-strain genomes for metagenomic binning, comparative biology and taxonomic classification.</title>
        <authorList>
            <person name="Goeker M."/>
        </authorList>
    </citation>
    <scope>NUCLEOTIDE SEQUENCE [LARGE SCALE GENOMIC DNA]</scope>
    <source>
        <strain evidence="6 7">DSM 9035</strain>
    </source>
</reference>
<sequence length="298" mass="34284">MLPTDRISYSAISQREPLRLPGGARMAVWVIVNVEEWNPRETMPRTVLTPPAGGSPTPDIPNWCWHEYGNRVGFWRLLETFDDFEIPAGLAINGSAIEAYEPISRAALDRNWEFIGHGFSQKNMQKVENEAADIARTTEVIERFTGKKPRGWLGPGLTETWETPDLLAEAGYDYVLDWVLDDVPVVLKTRTRPIVNVPYTQECNDVAMMLIQHHKASEYYDRAIDQFEQLYWDSRNGARVMALVIHPYIMGAPHRARYFRRAIERIKEREDVVFMTGEQIYDWYLRERPDALSAAGPA</sequence>
<gene>
    <name evidence="6" type="ORF">EDC64_11941</name>
</gene>
<accession>A0A4R3LM54</accession>
<dbReference type="InterPro" id="IPR011330">
    <property type="entry name" value="Glyco_hydro/deAcase_b/a-brl"/>
</dbReference>
<evidence type="ECO:0000256" key="3">
    <source>
        <dbReference type="ARBA" id="ARBA00020071"/>
    </source>
</evidence>
<evidence type="ECO:0000256" key="4">
    <source>
        <dbReference type="ARBA" id="ARBA00032976"/>
    </source>
</evidence>
<evidence type="ECO:0000259" key="5">
    <source>
        <dbReference type="Pfam" id="PF01522"/>
    </source>
</evidence>
<dbReference type="EMBL" id="SMAI01000019">
    <property type="protein sequence ID" value="TCT01071.1"/>
    <property type="molecule type" value="Genomic_DNA"/>
</dbReference>
<dbReference type="GO" id="GO:0005975">
    <property type="term" value="P:carbohydrate metabolic process"/>
    <property type="evidence" value="ECO:0007669"/>
    <property type="project" value="InterPro"/>
</dbReference>
<evidence type="ECO:0000313" key="7">
    <source>
        <dbReference type="Proteomes" id="UP000294664"/>
    </source>
</evidence>
<dbReference type="InterPro" id="IPR002509">
    <property type="entry name" value="NODB_dom"/>
</dbReference>
<comment type="similarity">
    <text evidence="2">Belongs to the polysaccharide deacetylase family.</text>
</comment>
<dbReference type="RefSeq" id="WP_132035501.1">
    <property type="nucleotide sequence ID" value="NZ_SMAI01000019.1"/>
</dbReference>
<dbReference type="Proteomes" id="UP000294664">
    <property type="component" value="Unassembled WGS sequence"/>
</dbReference>
<name>A0A4R3LM54_9HYPH</name>
<evidence type="ECO:0000256" key="1">
    <source>
        <dbReference type="ARBA" id="ARBA00003236"/>
    </source>
</evidence>
<dbReference type="Gene3D" id="3.20.20.370">
    <property type="entry name" value="Glycoside hydrolase/deacetylase"/>
    <property type="match status" value="1"/>
</dbReference>
<dbReference type="CDD" id="cd10979">
    <property type="entry name" value="CE4_PuuE_like"/>
    <property type="match status" value="1"/>
</dbReference>
<organism evidence="6 7">
    <name type="scientific">Aquabacter spiritensis</name>
    <dbReference type="NCBI Taxonomy" id="933073"/>
    <lineage>
        <taxon>Bacteria</taxon>
        <taxon>Pseudomonadati</taxon>
        <taxon>Pseudomonadota</taxon>
        <taxon>Alphaproteobacteria</taxon>
        <taxon>Hyphomicrobiales</taxon>
        <taxon>Xanthobacteraceae</taxon>
        <taxon>Aquabacter</taxon>
    </lineage>
</organism>
<feature type="domain" description="NodB homology" evidence="5">
    <location>
        <begin position="73"/>
        <end position="175"/>
    </location>
</feature>
<comment type="caution">
    <text evidence="6">The sequence shown here is derived from an EMBL/GenBank/DDBJ whole genome shotgun (WGS) entry which is preliminary data.</text>
</comment>
<dbReference type="OrthoDB" id="9787041at2"/>